<feature type="domain" description="PASTA" evidence="2">
    <location>
        <begin position="170"/>
        <end position="243"/>
    </location>
</feature>
<comment type="caution">
    <text evidence="3">The sequence shown here is derived from an EMBL/GenBank/DDBJ whole genome shotgun (WGS) entry which is preliminary data.</text>
</comment>
<dbReference type="Proteomes" id="UP001604282">
    <property type="component" value="Unassembled WGS sequence"/>
</dbReference>
<dbReference type="PROSITE" id="PS51178">
    <property type="entry name" value="PASTA"/>
    <property type="match status" value="1"/>
</dbReference>
<dbReference type="CDD" id="cd06577">
    <property type="entry name" value="PASTA_pknB"/>
    <property type="match status" value="1"/>
</dbReference>
<evidence type="ECO:0000313" key="3">
    <source>
        <dbReference type="EMBL" id="MFG3188726.1"/>
    </source>
</evidence>
<feature type="compositionally biased region" description="Gly residues" evidence="1">
    <location>
        <begin position="385"/>
        <end position="399"/>
    </location>
</feature>
<proteinExistence type="predicted"/>
<dbReference type="RefSeq" id="WP_392880187.1">
    <property type="nucleotide sequence ID" value="NZ_JBICZW010000004.1"/>
</dbReference>
<dbReference type="InterPro" id="IPR005543">
    <property type="entry name" value="PASTA_dom"/>
</dbReference>
<organism evidence="3 4">
    <name type="scientific">Streptomyces omiyaensis</name>
    <dbReference type="NCBI Taxonomy" id="68247"/>
    <lineage>
        <taxon>Bacteria</taxon>
        <taxon>Bacillati</taxon>
        <taxon>Actinomycetota</taxon>
        <taxon>Actinomycetes</taxon>
        <taxon>Kitasatosporales</taxon>
        <taxon>Streptomycetaceae</taxon>
        <taxon>Streptomyces</taxon>
    </lineage>
</organism>
<evidence type="ECO:0000256" key="1">
    <source>
        <dbReference type="SAM" id="MobiDB-lite"/>
    </source>
</evidence>
<name>A0ABW7BMH6_9ACTN</name>
<dbReference type="Pfam" id="PF03793">
    <property type="entry name" value="PASTA"/>
    <property type="match status" value="1"/>
</dbReference>
<sequence length="463" mass="47901">MSDPLADDPRTAVVASGETLSLPDGHKKVLLQELGAEEVVKAVYHDGWGYAVLTGKGLVLLRNLLAPRATRVAGPLWILRSAYGVLDSVGILVEGRQHKLHGSKLDPKGELLAAAGRPLPPDSPLRPGRGKRTSTWIRRHPVTVTLGVAGMLAAGLGGPGQPDAVARNGADRTRTVPDLRGTSLATATATARDGSWRVAVADASSAYRTVGVSQPGWRVCFQNPAPGEGPRPYDRTMTLYAVPEAEPCPAQPDGTRRVVMPDLVGERFDAASRTLAGLGLDRVTRFHAHTGQRLDDGRRSLADRQVCRQQPEADIEVPVTTQVDLWLIEPGVSCTDPSPTPSPSPKPKPKPKPEPKSGSTSGAQATSKPEPRPRPARDSASDGDTPGGSGDGAWDGSSGGSDTTSGSGGASGSGGGSGSGSGSGVGFGQFCSPVGATATTSDGRPAKCFMGKDGNARWGYRSG</sequence>
<feature type="region of interest" description="Disordered" evidence="1">
    <location>
        <begin position="330"/>
        <end position="463"/>
    </location>
</feature>
<gene>
    <name evidence="3" type="ORF">ACGFYS_07275</name>
</gene>
<dbReference type="Gene3D" id="3.30.10.20">
    <property type="match status" value="2"/>
</dbReference>
<reference evidence="3 4" key="1">
    <citation type="submission" date="2024-10" db="EMBL/GenBank/DDBJ databases">
        <title>The Natural Products Discovery Center: Release of the First 8490 Sequenced Strains for Exploring Actinobacteria Biosynthetic Diversity.</title>
        <authorList>
            <person name="Kalkreuter E."/>
            <person name="Kautsar S.A."/>
            <person name="Yang D."/>
            <person name="Bader C.D."/>
            <person name="Teijaro C.N."/>
            <person name="Fluegel L."/>
            <person name="Davis C.M."/>
            <person name="Simpson J.R."/>
            <person name="Lauterbach L."/>
            <person name="Steele A.D."/>
            <person name="Gui C."/>
            <person name="Meng S."/>
            <person name="Li G."/>
            <person name="Viehrig K."/>
            <person name="Ye F."/>
            <person name="Su P."/>
            <person name="Kiefer A.F."/>
            <person name="Nichols A."/>
            <person name="Cepeda A.J."/>
            <person name="Yan W."/>
            <person name="Fan B."/>
            <person name="Jiang Y."/>
            <person name="Adhikari A."/>
            <person name="Zheng C.-J."/>
            <person name="Schuster L."/>
            <person name="Cowan T.M."/>
            <person name="Smanski M.J."/>
            <person name="Chevrette M.G."/>
            <person name="De Carvalho L.P.S."/>
            <person name="Shen B."/>
        </authorList>
    </citation>
    <scope>NUCLEOTIDE SEQUENCE [LARGE SCALE GENOMIC DNA]</scope>
    <source>
        <strain evidence="3 4">NPDC048229</strain>
    </source>
</reference>
<evidence type="ECO:0000259" key="2">
    <source>
        <dbReference type="PROSITE" id="PS51178"/>
    </source>
</evidence>
<protein>
    <submittedName>
        <fullName evidence="3">PASTA domain-containing protein</fullName>
    </submittedName>
</protein>
<feature type="compositionally biased region" description="Basic and acidic residues" evidence="1">
    <location>
        <begin position="369"/>
        <end position="380"/>
    </location>
</feature>
<evidence type="ECO:0000313" key="4">
    <source>
        <dbReference type="Proteomes" id="UP001604282"/>
    </source>
</evidence>
<accession>A0ABW7BMH6</accession>
<feature type="compositionally biased region" description="Gly residues" evidence="1">
    <location>
        <begin position="406"/>
        <end position="427"/>
    </location>
</feature>
<dbReference type="EMBL" id="JBICZW010000004">
    <property type="protein sequence ID" value="MFG3188726.1"/>
    <property type="molecule type" value="Genomic_DNA"/>
</dbReference>
<keyword evidence="4" id="KW-1185">Reference proteome</keyword>